<dbReference type="EMBL" id="GGMS01013369">
    <property type="protein sequence ID" value="MBY82572.1"/>
    <property type="molecule type" value="Transcribed_RNA"/>
</dbReference>
<sequence length="112" mass="13047">MLNLTKPFWNKGMKVFFDNYFTSKHILEKLKFENTFACGTIRSKRKNISSLAEDKSLERGMYDCKTSQMGIIIYKWKDNRIVHFASNFHGVEESTVLRTEQDGSKKSLSVLL</sequence>
<dbReference type="AlphaFoldDB" id="A0A2S2QZM1"/>
<feature type="domain" description="PiggyBac transposable element-derived protein" evidence="1">
    <location>
        <begin position="2"/>
        <end position="103"/>
    </location>
</feature>
<accession>A0A2S2QZM1</accession>
<evidence type="ECO:0000313" key="2">
    <source>
        <dbReference type="EMBL" id="MBY82572.1"/>
    </source>
</evidence>
<proteinExistence type="predicted"/>
<dbReference type="Pfam" id="PF13843">
    <property type="entry name" value="DDE_Tnp_1_7"/>
    <property type="match status" value="1"/>
</dbReference>
<name>A0A2S2QZM1_9HEMI</name>
<reference evidence="2" key="1">
    <citation type="submission" date="2018-04" db="EMBL/GenBank/DDBJ databases">
        <title>Transcriptome assembly of Sipha flava.</title>
        <authorList>
            <person name="Scully E.D."/>
            <person name="Geib S.M."/>
            <person name="Palmer N.A."/>
            <person name="Koch K."/>
            <person name="Bradshaw J."/>
            <person name="Heng-Moss T."/>
            <person name="Sarath G."/>
        </authorList>
    </citation>
    <scope>NUCLEOTIDE SEQUENCE</scope>
</reference>
<gene>
    <name evidence="2" type="primary">PGBD3_0</name>
    <name evidence="2" type="ORF">g.140422</name>
</gene>
<evidence type="ECO:0000259" key="1">
    <source>
        <dbReference type="Pfam" id="PF13843"/>
    </source>
</evidence>
<protein>
    <submittedName>
        <fullName evidence="2">PiggyBac transposable element-derived protein 3</fullName>
    </submittedName>
</protein>
<dbReference type="InterPro" id="IPR029526">
    <property type="entry name" value="PGBD"/>
</dbReference>
<organism evidence="2">
    <name type="scientific">Sipha flava</name>
    <name type="common">yellow sugarcane aphid</name>
    <dbReference type="NCBI Taxonomy" id="143950"/>
    <lineage>
        <taxon>Eukaryota</taxon>
        <taxon>Metazoa</taxon>
        <taxon>Ecdysozoa</taxon>
        <taxon>Arthropoda</taxon>
        <taxon>Hexapoda</taxon>
        <taxon>Insecta</taxon>
        <taxon>Pterygota</taxon>
        <taxon>Neoptera</taxon>
        <taxon>Paraneoptera</taxon>
        <taxon>Hemiptera</taxon>
        <taxon>Sternorrhyncha</taxon>
        <taxon>Aphidomorpha</taxon>
        <taxon>Aphidoidea</taxon>
        <taxon>Aphididae</taxon>
        <taxon>Sipha</taxon>
    </lineage>
</organism>
<dbReference type="PANTHER" id="PTHR46599">
    <property type="entry name" value="PIGGYBAC TRANSPOSABLE ELEMENT-DERIVED PROTEIN 4"/>
    <property type="match status" value="1"/>
</dbReference>
<dbReference type="PANTHER" id="PTHR46599:SF3">
    <property type="entry name" value="PIGGYBAC TRANSPOSABLE ELEMENT-DERIVED PROTEIN 4"/>
    <property type="match status" value="1"/>
</dbReference>